<evidence type="ECO:0000313" key="2">
    <source>
        <dbReference type="EMBL" id="CAE7413877.1"/>
    </source>
</evidence>
<comment type="caution">
    <text evidence="2">The sequence shown here is derived from an EMBL/GenBank/DDBJ whole genome shotgun (WGS) entry which is preliminary data.</text>
</comment>
<name>A0A812R143_9DINO</name>
<feature type="compositionally biased region" description="Polar residues" evidence="1">
    <location>
        <begin position="19"/>
        <end position="28"/>
    </location>
</feature>
<keyword evidence="3" id="KW-1185">Reference proteome</keyword>
<dbReference type="OrthoDB" id="10678624at2759"/>
<dbReference type="EMBL" id="CAJNDS010002291">
    <property type="protein sequence ID" value="CAE7413877.1"/>
    <property type="molecule type" value="Genomic_DNA"/>
</dbReference>
<organism evidence="2 3">
    <name type="scientific">Symbiodinium natans</name>
    <dbReference type="NCBI Taxonomy" id="878477"/>
    <lineage>
        <taxon>Eukaryota</taxon>
        <taxon>Sar</taxon>
        <taxon>Alveolata</taxon>
        <taxon>Dinophyceae</taxon>
        <taxon>Suessiales</taxon>
        <taxon>Symbiodiniaceae</taxon>
        <taxon>Symbiodinium</taxon>
    </lineage>
</organism>
<evidence type="ECO:0000313" key="3">
    <source>
        <dbReference type="Proteomes" id="UP000604046"/>
    </source>
</evidence>
<dbReference type="AlphaFoldDB" id="A0A812R143"/>
<feature type="region of interest" description="Disordered" evidence="1">
    <location>
        <begin position="9"/>
        <end position="54"/>
    </location>
</feature>
<protein>
    <submittedName>
        <fullName evidence="2">Uncharacterized protein</fullName>
    </submittedName>
</protein>
<proteinExistence type="predicted"/>
<sequence length="344" mass="37097">MLWSRWACEGPTQRDAETLSGTLSQRTPFASPRKLEREAWGEAAPAEPRDATPRFMLPASPTLLPAPAREPLCWQDARPPREAPGASCSWLFVPLFHAAAGALTQAATHEWKCHPYIGVRSAELAGALRRAPAAQPSTILRFFLAELACVDRDPAHRAADVACAEALTALPAAPLLLAIAVVRCMDVQGYVPAAAQVALLQIYRGAAVASAAQTLAEDARRARSVPRTADVTISMAATQSHSARIATLDNVDLVDELRHPTPTLQDAVGPEGQVVPQQWLTGQALHVLRCHPGPCNKQWRGQRLAARGPLPRPPARQMPRRLNACSTARVRSPVVGCRSGRRNL</sequence>
<reference evidence="2" key="1">
    <citation type="submission" date="2021-02" db="EMBL/GenBank/DDBJ databases">
        <authorList>
            <person name="Dougan E. K."/>
            <person name="Rhodes N."/>
            <person name="Thang M."/>
            <person name="Chan C."/>
        </authorList>
    </citation>
    <scope>NUCLEOTIDE SEQUENCE</scope>
</reference>
<gene>
    <name evidence="2" type="ORF">SNAT2548_LOCUS22499</name>
</gene>
<dbReference type="Proteomes" id="UP000604046">
    <property type="component" value="Unassembled WGS sequence"/>
</dbReference>
<evidence type="ECO:0000256" key="1">
    <source>
        <dbReference type="SAM" id="MobiDB-lite"/>
    </source>
</evidence>
<accession>A0A812R143</accession>